<protein>
    <submittedName>
        <fullName evidence="3">Uncharacterized protein</fullName>
    </submittedName>
</protein>
<gene>
    <name evidence="3" type="ORF">SAMN04488092_103280</name>
</gene>
<feature type="region of interest" description="Disordered" evidence="1">
    <location>
        <begin position="210"/>
        <end position="234"/>
    </location>
</feature>
<dbReference type="Proteomes" id="UP000198634">
    <property type="component" value="Unassembled WGS sequence"/>
</dbReference>
<dbReference type="STRING" id="657014.SAMN04488092_103280"/>
<accession>A0A1H9CJ56</accession>
<feature type="signal peptide" evidence="2">
    <location>
        <begin position="1"/>
        <end position="20"/>
    </location>
</feature>
<evidence type="ECO:0000313" key="4">
    <source>
        <dbReference type="Proteomes" id="UP000198634"/>
    </source>
</evidence>
<keyword evidence="2" id="KW-0732">Signal</keyword>
<reference evidence="3 4" key="1">
    <citation type="submission" date="2016-10" db="EMBL/GenBank/DDBJ databases">
        <authorList>
            <person name="de Groot N.N."/>
        </authorList>
    </citation>
    <scope>NUCLEOTIDE SEQUENCE [LARGE SCALE GENOMIC DNA]</scope>
    <source>
        <strain evidence="3 4">DSM 22007</strain>
    </source>
</reference>
<dbReference type="AlphaFoldDB" id="A0A1H9CJ56"/>
<proteinExistence type="predicted"/>
<sequence length="746" mass="81134">MKRLIFCALLLLICARGALAATAEVRSGEHVEFTRLVVDLPTPAQWTIRKDDRSLVLDVSGPKLAFDLRHAFDRIDRSRVASLKDVQGQLHIGLACDCAYESYILGSRMLVIDVSSEINPLPSHPPEHLTKANFERLGFGQYLMVEPLDLGVPVDATETPLFGPAPQTLPALRGGPPSPPKTVGAAEKRLLMQLGRAASQGLLDVKTRAPINSPKEKPLKSTQSVVDPKRSGKNINLRAQTSIDRELRPSMRLRETAPSGAECLSDDDLDIANWRHGGDFASGQAELRLHLGDEIEQIDPNVALKLARHYLHFGIGAEATQVLRFADETSETDVLFAIANIFDGEPDPQASALRYQIGCDTSAALWALLASKAPTGELTPNIDAILRAFSAFPEHLKQLTAPELSEKLLAAGEMEAAQSVLRINKRSSTIEPTANQIVSAKIDAQNGELEKASQTYENVLEDTKQLPPESLLAMVDTYLSLGQPISPAMADLISSYAYEYQKDTIGPALSRASILARADSGQFDAAYSELGHVPSPDHDPQGRPTYDGFLDILTRKAEPFEFVKYSSSLAEHAAEFDRNYSNHAARRLVKLGFPETALKFLVAGVEGPDARDRRILRALAALEMADAQQAEADVLGLNGPDVEAIRAKAKSILGQHDAAYHSFIALQDQDAAQQEAWLAGNWQGLAQAGQDEVSELAHHLLTEKQQLPTHEKTSLAHSKQLLGESVKARTLLEAVLASKDVKTAPP</sequence>
<dbReference type="OrthoDB" id="7847197at2"/>
<keyword evidence="4" id="KW-1185">Reference proteome</keyword>
<dbReference type="EMBL" id="FOEP01000003">
    <property type="protein sequence ID" value="SEQ01260.1"/>
    <property type="molecule type" value="Genomic_DNA"/>
</dbReference>
<organism evidence="3 4">
    <name type="scientific">Thalassovita taeanensis</name>
    <dbReference type="NCBI Taxonomy" id="657014"/>
    <lineage>
        <taxon>Bacteria</taxon>
        <taxon>Pseudomonadati</taxon>
        <taxon>Pseudomonadota</taxon>
        <taxon>Alphaproteobacteria</taxon>
        <taxon>Rhodobacterales</taxon>
        <taxon>Roseobacteraceae</taxon>
        <taxon>Thalassovita</taxon>
    </lineage>
</organism>
<dbReference type="RefSeq" id="WP_090268983.1">
    <property type="nucleotide sequence ID" value="NZ_FOEP01000003.1"/>
</dbReference>
<name>A0A1H9CJ56_9RHOB</name>
<evidence type="ECO:0000256" key="1">
    <source>
        <dbReference type="SAM" id="MobiDB-lite"/>
    </source>
</evidence>
<evidence type="ECO:0000313" key="3">
    <source>
        <dbReference type="EMBL" id="SEQ01260.1"/>
    </source>
</evidence>
<evidence type="ECO:0000256" key="2">
    <source>
        <dbReference type="SAM" id="SignalP"/>
    </source>
</evidence>
<feature type="chain" id="PRO_5009300853" evidence="2">
    <location>
        <begin position="21"/>
        <end position="746"/>
    </location>
</feature>